<protein>
    <recommendedName>
        <fullName evidence="3">Transposase</fullName>
    </recommendedName>
</protein>
<name>A0ABX3WIH5_9NEIS</name>
<sequence length="92" mass="10008">MDEKHFNIGCRSSVVILSFTASLHVKTAFADKGSYAVDIFMGFQKKGRLKIEMVTQMLDNAFGRLKGATPLLHSDQGQGVTVSNRCLSGEIG</sequence>
<evidence type="ECO:0000313" key="1">
    <source>
        <dbReference type="EMBL" id="OSI29980.1"/>
    </source>
</evidence>
<dbReference type="Proteomes" id="UP000193346">
    <property type="component" value="Unassembled WGS sequence"/>
</dbReference>
<organism evidence="1 2">
    <name type="scientific">Neisseria dumasiana</name>
    <dbReference type="NCBI Taxonomy" id="1931275"/>
    <lineage>
        <taxon>Bacteria</taxon>
        <taxon>Pseudomonadati</taxon>
        <taxon>Pseudomonadota</taxon>
        <taxon>Betaproteobacteria</taxon>
        <taxon>Neisseriales</taxon>
        <taxon>Neisseriaceae</taxon>
        <taxon>Neisseria</taxon>
    </lineage>
</organism>
<accession>A0ABX3WIH5</accession>
<keyword evidence="2" id="KW-1185">Reference proteome</keyword>
<reference evidence="1 2" key="1">
    <citation type="submission" date="2017-01" db="EMBL/GenBank/DDBJ databases">
        <authorList>
            <person name="Wolfgang W.J."/>
            <person name="Cole J."/>
            <person name="Wroblewski D."/>
            <person name="Mcginnis J."/>
            <person name="Musser K.A."/>
        </authorList>
    </citation>
    <scope>NUCLEOTIDE SEQUENCE [LARGE SCALE GENOMIC DNA]</scope>
    <source>
        <strain evidence="1 2">93087</strain>
    </source>
</reference>
<dbReference type="EMBL" id="MTAC01000038">
    <property type="protein sequence ID" value="OSI29980.1"/>
    <property type="molecule type" value="Genomic_DNA"/>
</dbReference>
<proteinExistence type="predicted"/>
<comment type="caution">
    <text evidence="1">The sequence shown here is derived from an EMBL/GenBank/DDBJ whole genome shotgun (WGS) entry which is preliminary data.</text>
</comment>
<gene>
    <name evidence="1" type="ORF">BV913_11140</name>
</gene>
<evidence type="ECO:0000313" key="2">
    <source>
        <dbReference type="Proteomes" id="UP000193346"/>
    </source>
</evidence>
<evidence type="ECO:0008006" key="3">
    <source>
        <dbReference type="Google" id="ProtNLM"/>
    </source>
</evidence>